<keyword evidence="1" id="KW-0472">Membrane</keyword>
<sequence length="155" mass="18375">MVTAIVIPVILLYFYLITKKEMKVQDTKWLSLENIPQEAVAVGEIKSIYEEKQRYYYHRYIFVQEIKLQTKSQQVTVKKITPLTKTTKIETFKVGEFLKVYGCWESSQLVFSHFERIKKTAAFNRPLFLLFPLLNKVLCIILLEYSYTKMGKIFI</sequence>
<dbReference type="Proteomes" id="UP001178888">
    <property type="component" value="Unassembled WGS sequence"/>
</dbReference>
<comment type="caution">
    <text evidence="2">The sequence shown here is derived from an EMBL/GenBank/DDBJ whole genome shotgun (WGS) entry which is preliminary data.</text>
</comment>
<evidence type="ECO:0000313" key="3">
    <source>
        <dbReference type="Proteomes" id="UP001178888"/>
    </source>
</evidence>
<accession>A0AA90TPI5</accession>
<organism evidence="2 3">
    <name type="scientific">Bacillus salipaludis</name>
    <dbReference type="NCBI Taxonomy" id="2547811"/>
    <lineage>
        <taxon>Bacteria</taxon>
        <taxon>Bacillati</taxon>
        <taxon>Bacillota</taxon>
        <taxon>Bacilli</taxon>
        <taxon>Bacillales</taxon>
        <taxon>Bacillaceae</taxon>
        <taxon>Bacillus</taxon>
    </lineage>
</organism>
<keyword evidence="1" id="KW-1133">Transmembrane helix</keyword>
<protein>
    <recommendedName>
        <fullName evidence="4">DUF4131 domain-containing protein</fullName>
    </recommendedName>
</protein>
<reference evidence="2" key="1">
    <citation type="submission" date="2023-08" db="EMBL/GenBank/DDBJ databases">
        <title>Nitrogen cycling bacteria in agricultural field soils.</title>
        <authorList>
            <person name="Jang J."/>
        </authorList>
    </citation>
    <scope>NUCLEOTIDE SEQUENCE</scope>
    <source>
        <strain evidence="2">PS3-36</strain>
    </source>
</reference>
<keyword evidence="1" id="KW-0812">Transmembrane</keyword>
<name>A0AA90TPI5_9BACI</name>
<evidence type="ECO:0000256" key="1">
    <source>
        <dbReference type="SAM" id="Phobius"/>
    </source>
</evidence>
<keyword evidence="3" id="KW-1185">Reference proteome</keyword>
<feature type="transmembrane region" description="Helical" evidence="1">
    <location>
        <begin position="127"/>
        <end position="147"/>
    </location>
</feature>
<evidence type="ECO:0000313" key="2">
    <source>
        <dbReference type="EMBL" id="MDQ6596836.1"/>
    </source>
</evidence>
<dbReference type="RefSeq" id="WP_308913153.1">
    <property type="nucleotide sequence ID" value="NZ_JAVGVR010000001.1"/>
</dbReference>
<proteinExistence type="predicted"/>
<gene>
    <name evidence="2" type="ORF">RCG21_10810</name>
</gene>
<dbReference type="EMBL" id="JAVGVR010000001">
    <property type="protein sequence ID" value="MDQ6596836.1"/>
    <property type="molecule type" value="Genomic_DNA"/>
</dbReference>
<dbReference type="AlphaFoldDB" id="A0AA90TPI5"/>
<evidence type="ECO:0008006" key="4">
    <source>
        <dbReference type="Google" id="ProtNLM"/>
    </source>
</evidence>